<sequence>MINNIRINFRQSIDAICKKTLLDAGFKLPKHGKSDYLELLLNMSIRIIPPKKRNIHLHSALKIPSNNTKGFFELIHKMQAGINTNSYQSHHLERIDFNDGFLNDFGLHHFHLGENPQATGKHKRYITRTKNIAFAKVDENDIYILGIFGHKHGEKNLVFLDENLLQLIYDEWPHLLDKYIIKNATTSKKHSPEERYNLRTKHLNAFITLNDGTTIISPGGGYMLNGTNANISIELLHLYRAILYLKEQLFIHQELNYPYDIEFQVVTFGHNELSLFSDRHCFFTQIKRQGDNILTTSLSPGYGPIYAPGFIASNKRQFIMKYVQH</sequence>
<proteinExistence type="predicted"/>
<dbReference type="KEGG" id="kpe:KPK_A0035"/>
<geneLocation type="plasmid" evidence="1 2">
    <name>pKP187</name>
</geneLocation>
<accession>B5RJW1</accession>
<reference evidence="1 2" key="1">
    <citation type="journal article" date="2008" name="PLoS Genet.">
        <title>Complete genome sequence of the N2-fixing broad host range endophyte Klebsiella pneumoniae 342 and virulence predictions verified in mice.</title>
        <authorList>
            <person name="Fouts D.E."/>
            <person name="Tyler H.L."/>
            <person name="DeBoy R.T."/>
            <person name="Daugherty S."/>
            <person name="Ren Q."/>
            <person name="Badger J.H."/>
            <person name="Durkin A.S."/>
            <person name="Huot H."/>
            <person name="Shrivastava S."/>
            <person name="Kothari S."/>
            <person name="Dodson R.J."/>
            <person name="Mohamoud Y."/>
            <person name="Khouri H."/>
            <person name="Roesch L.F."/>
            <person name="Krogfelt K.A."/>
            <person name="Struve C."/>
            <person name="Triplett E.W."/>
            <person name="Methe B.A."/>
        </authorList>
    </citation>
    <scope>NUCLEOTIDE SEQUENCE [LARGE SCALE GENOMIC DNA]</scope>
    <source>
        <strain evidence="1 2">342</strain>
        <plasmid evidence="2">Plasmid pKP187</plasmid>
    </source>
</reference>
<dbReference type="EMBL" id="CP000965">
    <property type="protein sequence ID" value="ACI12180.1"/>
    <property type="molecule type" value="Genomic_DNA"/>
</dbReference>
<dbReference type="BioCyc" id="KPNE507522:GI0B-5571-MONOMER"/>
<dbReference type="AlphaFoldDB" id="B5RJW1"/>
<protein>
    <submittedName>
        <fullName evidence="1">Uncharacterized protein</fullName>
    </submittedName>
</protein>
<evidence type="ECO:0000313" key="2">
    <source>
        <dbReference type="Proteomes" id="UP000001734"/>
    </source>
</evidence>
<evidence type="ECO:0000313" key="1">
    <source>
        <dbReference type="EMBL" id="ACI12180.1"/>
    </source>
</evidence>
<keyword evidence="1" id="KW-0614">Plasmid</keyword>
<gene>
    <name evidence="1" type="ordered locus">KPK_A0035</name>
</gene>
<dbReference type="HOGENOM" id="CLU_854650_0_0_6"/>
<organism evidence="1 2">
    <name type="scientific">Klebsiella variicola (strain 342)</name>
    <name type="common">Klebsiella pneumoniae</name>
    <dbReference type="NCBI Taxonomy" id="507522"/>
    <lineage>
        <taxon>Bacteria</taxon>
        <taxon>Pseudomonadati</taxon>
        <taxon>Pseudomonadota</taxon>
        <taxon>Gammaproteobacteria</taxon>
        <taxon>Enterobacterales</taxon>
        <taxon>Enterobacteriaceae</taxon>
        <taxon>Klebsiella/Raoultella group</taxon>
        <taxon>Klebsiella</taxon>
        <taxon>Klebsiella pneumoniae complex</taxon>
    </lineage>
</organism>
<name>B5RJW1_KLEV3</name>
<dbReference type="Proteomes" id="UP000001734">
    <property type="component" value="Plasmid pKP187"/>
</dbReference>